<reference evidence="10 11" key="1">
    <citation type="submission" date="2019-10" db="EMBL/GenBank/DDBJ databases">
        <title>Draft Genome Sequence of Cytophagaceae sp. SJW1-29.</title>
        <authorList>
            <person name="Choi A."/>
        </authorList>
    </citation>
    <scope>NUCLEOTIDE SEQUENCE [LARGE SCALE GENOMIC DNA]</scope>
    <source>
        <strain evidence="10 11">SJW1-29</strain>
    </source>
</reference>
<dbReference type="GO" id="GO:0004222">
    <property type="term" value="F:metalloendopeptidase activity"/>
    <property type="evidence" value="ECO:0007669"/>
    <property type="project" value="TreeGrafter"/>
</dbReference>
<evidence type="ECO:0000313" key="10">
    <source>
        <dbReference type="EMBL" id="MPR36279.1"/>
    </source>
</evidence>
<evidence type="ECO:0000259" key="8">
    <source>
        <dbReference type="Pfam" id="PF01551"/>
    </source>
</evidence>
<evidence type="ECO:0000256" key="7">
    <source>
        <dbReference type="ARBA" id="ARBA00023049"/>
    </source>
</evidence>
<dbReference type="SUPFAM" id="SSF51261">
    <property type="entry name" value="Duplicated hybrid motif"/>
    <property type="match status" value="1"/>
</dbReference>
<keyword evidence="7" id="KW-0482">Metalloprotease</keyword>
<feature type="domain" description="M23ase beta-sheet core" evidence="8">
    <location>
        <begin position="287"/>
        <end position="382"/>
    </location>
</feature>
<dbReference type="EMBL" id="WHLY01000002">
    <property type="protein sequence ID" value="MPR36279.1"/>
    <property type="molecule type" value="Genomic_DNA"/>
</dbReference>
<organism evidence="10 11">
    <name type="scientific">Salmonirosea aquatica</name>
    <dbReference type="NCBI Taxonomy" id="2654236"/>
    <lineage>
        <taxon>Bacteria</taxon>
        <taxon>Pseudomonadati</taxon>
        <taxon>Bacteroidota</taxon>
        <taxon>Cytophagia</taxon>
        <taxon>Cytophagales</taxon>
        <taxon>Spirosomataceae</taxon>
        <taxon>Salmonirosea</taxon>
    </lineage>
</organism>
<dbReference type="GO" id="GO:0030313">
    <property type="term" value="C:cell envelope"/>
    <property type="evidence" value="ECO:0007669"/>
    <property type="project" value="UniProtKB-SubCell"/>
</dbReference>
<dbReference type="CDD" id="cd12797">
    <property type="entry name" value="M23_peptidase"/>
    <property type="match status" value="1"/>
</dbReference>
<evidence type="ECO:0000259" key="9">
    <source>
        <dbReference type="Pfam" id="PF19425"/>
    </source>
</evidence>
<comment type="subcellular location">
    <subcellularLocation>
        <location evidence="2">Cell envelope</location>
    </subcellularLocation>
</comment>
<accession>A0A7C9BUL2</accession>
<dbReference type="Gene3D" id="2.70.70.10">
    <property type="entry name" value="Glucose Permease (Domain IIA)"/>
    <property type="match status" value="1"/>
</dbReference>
<dbReference type="InterPro" id="IPR016047">
    <property type="entry name" value="M23ase_b-sheet_dom"/>
</dbReference>
<keyword evidence="3" id="KW-0645">Protease</keyword>
<keyword evidence="11" id="KW-1185">Reference proteome</keyword>
<dbReference type="RefSeq" id="WP_152764040.1">
    <property type="nucleotide sequence ID" value="NZ_WHLY01000002.1"/>
</dbReference>
<dbReference type="GO" id="GO:0006508">
    <property type="term" value="P:proteolysis"/>
    <property type="evidence" value="ECO:0007669"/>
    <property type="project" value="UniProtKB-KW"/>
</dbReference>
<keyword evidence="5" id="KW-0378">Hydrolase</keyword>
<evidence type="ECO:0000256" key="3">
    <source>
        <dbReference type="ARBA" id="ARBA00022670"/>
    </source>
</evidence>
<evidence type="ECO:0000256" key="2">
    <source>
        <dbReference type="ARBA" id="ARBA00004196"/>
    </source>
</evidence>
<dbReference type="Proteomes" id="UP000479293">
    <property type="component" value="Unassembled WGS sequence"/>
</dbReference>
<dbReference type="InterPro" id="IPR045834">
    <property type="entry name" value="Csd3_N2"/>
</dbReference>
<dbReference type="PANTHER" id="PTHR21666">
    <property type="entry name" value="PEPTIDASE-RELATED"/>
    <property type="match status" value="1"/>
</dbReference>
<proteinExistence type="predicted"/>
<sequence length="438" mass="48919">MSRRLTLIAAVTTILVFAAAQLLFIDFNDSFFSPHPEHLAHKSAPLPPPAPVVYGIPTDSLNIVEGVIKSGETMSTLLATYNIGSATVHELAQKARGVFKARNLRTNRPYTLLHTADEARTARYLIYEPNDVEYVIYDLRDSLAVTLHQRPIDVVERELVGEIRGSLYQSILNAGGSAQLVDKLADIYAWRLDLNRVQVGDTFKLIFEEKQVNGKTIGNGQLKAAYIEHNGQPLYAIGFDQGQGIDYYDQDGQSFKKAFLKEPVEYSRISSRYTNRRFHPVQKRFKAHLGTDFAAPRGTPIRTVGDGVVLEAGRTLGNGNYVKIRHNKTYTTQYLHMSKFAKGIRRGTRVSMGQTIGYVGSTGLSTGPHLCYRFWKNGRQVDALKEKLPLANPVQKAHLTAFFQVKDTILGRMEAMDTTQTQQEMLAARRAEADPSSI</sequence>
<evidence type="ECO:0000256" key="1">
    <source>
        <dbReference type="ARBA" id="ARBA00001947"/>
    </source>
</evidence>
<dbReference type="AlphaFoldDB" id="A0A7C9BUL2"/>
<dbReference type="Gene3D" id="3.10.450.350">
    <property type="match status" value="1"/>
</dbReference>
<protein>
    <submittedName>
        <fullName evidence="10">Peptidoglycan DD-metalloendopeptidase family protein</fullName>
    </submittedName>
</protein>
<keyword evidence="4" id="KW-0479">Metal-binding</keyword>
<dbReference type="Pfam" id="PF19425">
    <property type="entry name" value="Csd3_N2"/>
    <property type="match status" value="1"/>
</dbReference>
<evidence type="ECO:0000256" key="4">
    <source>
        <dbReference type="ARBA" id="ARBA00022723"/>
    </source>
</evidence>
<dbReference type="InterPro" id="IPR050570">
    <property type="entry name" value="Cell_wall_metabolism_enzyme"/>
</dbReference>
<gene>
    <name evidence="10" type="ORF">GBK04_23775</name>
</gene>
<evidence type="ECO:0000256" key="6">
    <source>
        <dbReference type="ARBA" id="ARBA00022833"/>
    </source>
</evidence>
<dbReference type="GO" id="GO:0046872">
    <property type="term" value="F:metal ion binding"/>
    <property type="evidence" value="ECO:0007669"/>
    <property type="project" value="UniProtKB-KW"/>
</dbReference>
<dbReference type="Pfam" id="PF01551">
    <property type="entry name" value="Peptidase_M23"/>
    <property type="match status" value="1"/>
</dbReference>
<evidence type="ECO:0000256" key="5">
    <source>
        <dbReference type="ARBA" id="ARBA00022801"/>
    </source>
</evidence>
<feature type="domain" description="Csd3-like second N-terminal" evidence="9">
    <location>
        <begin position="156"/>
        <end position="273"/>
    </location>
</feature>
<comment type="cofactor">
    <cofactor evidence="1">
        <name>Zn(2+)</name>
        <dbReference type="ChEBI" id="CHEBI:29105"/>
    </cofactor>
</comment>
<evidence type="ECO:0000313" key="11">
    <source>
        <dbReference type="Proteomes" id="UP000479293"/>
    </source>
</evidence>
<dbReference type="PANTHER" id="PTHR21666:SF288">
    <property type="entry name" value="CELL DIVISION PROTEIN YTFB"/>
    <property type="match status" value="1"/>
</dbReference>
<keyword evidence="6" id="KW-0862">Zinc</keyword>
<name>A0A7C9BUL2_9BACT</name>
<dbReference type="InterPro" id="IPR011055">
    <property type="entry name" value="Dup_hybrid_motif"/>
</dbReference>
<comment type="caution">
    <text evidence="10">The sequence shown here is derived from an EMBL/GenBank/DDBJ whole genome shotgun (WGS) entry which is preliminary data.</text>
</comment>